<accession>A0A0N5BX21</accession>
<evidence type="ECO:0000256" key="1">
    <source>
        <dbReference type="SAM" id="Phobius"/>
    </source>
</evidence>
<sequence length="252" mass="30227">MKEIILIYFLIPLILGGYLFYDTECPTDISKLEQSFYTGFRFTKFFSNFLTVDGDFELLILTYNRSNTEEIIRIDGSVRFPRNEFWINKYIPINSWPLYLHPNCLKFYKNSDECLPKMDTLLIFPVKDNKIKEPFKIVNYQFEQFFPCEPSRTITFSYENVTSLKNDSAAFISVGRPVHYVKNFNIEEFFLDNLYNYDESKEQYDKIIRDVEELEEFTIKADPNYKYNFEEPLGPFKKIYNIKYENDNIVEI</sequence>
<evidence type="ECO:0000313" key="3">
    <source>
        <dbReference type="WBParaSite" id="SPAL_0001035900.1"/>
    </source>
</evidence>
<keyword evidence="2" id="KW-1185">Reference proteome</keyword>
<keyword evidence="1" id="KW-0472">Membrane</keyword>
<protein>
    <submittedName>
        <fullName evidence="3">Uncharacterized protein</fullName>
    </submittedName>
</protein>
<keyword evidence="1" id="KW-0812">Transmembrane</keyword>
<proteinExistence type="predicted"/>
<evidence type="ECO:0000313" key="2">
    <source>
        <dbReference type="Proteomes" id="UP000046392"/>
    </source>
</evidence>
<keyword evidence="1" id="KW-1133">Transmembrane helix</keyword>
<name>A0A0N5BX21_STREA</name>
<dbReference type="WBParaSite" id="SPAL_0001035900.1">
    <property type="protein sequence ID" value="SPAL_0001035900.1"/>
    <property type="gene ID" value="SPAL_0001035900"/>
</dbReference>
<reference evidence="3" key="1">
    <citation type="submission" date="2017-02" db="UniProtKB">
        <authorList>
            <consortium name="WormBaseParasite"/>
        </authorList>
    </citation>
    <scope>IDENTIFICATION</scope>
</reference>
<dbReference type="Proteomes" id="UP000046392">
    <property type="component" value="Unplaced"/>
</dbReference>
<dbReference type="AlphaFoldDB" id="A0A0N5BX21"/>
<feature type="transmembrane region" description="Helical" evidence="1">
    <location>
        <begin position="5"/>
        <end position="21"/>
    </location>
</feature>
<organism evidence="2 3">
    <name type="scientific">Strongyloides papillosus</name>
    <name type="common">Intestinal threadworm</name>
    <dbReference type="NCBI Taxonomy" id="174720"/>
    <lineage>
        <taxon>Eukaryota</taxon>
        <taxon>Metazoa</taxon>
        <taxon>Ecdysozoa</taxon>
        <taxon>Nematoda</taxon>
        <taxon>Chromadorea</taxon>
        <taxon>Rhabditida</taxon>
        <taxon>Tylenchina</taxon>
        <taxon>Panagrolaimomorpha</taxon>
        <taxon>Strongyloidoidea</taxon>
        <taxon>Strongyloididae</taxon>
        <taxon>Strongyloides</taxon>
    </lineage>
</organism>